<proteinExistence type="predicted"/>
<gene>
    <name evidence="2" type="ORF">SDC9_34394</name>
</gene>
<accession>A0A644VAH2</accession>
<evidence type="ECO:0000313" key="2">
    <source>
        <dbReference type="EMBL" id="MPL88374.1"/>
    </source>
</evidence>
<comment type="caution">
    <text evidence="2">The sequence shown here is derived from an EMBL/GenBank/DDBJ whole genome shotgun (WGS) entry which is preliminary data.</text>
</comment>
<dbReference type="EMBL" id="VSSQ01000256">
    <property type="protein sequence ID" value="MPL88374.1"/>
    <property type="molecule type" value="Genomic_DNA"/>
</dbReference>
<feature type="region of interest" description="Disordered" evidence="1">
    <location>
        <begin position="355"/>
        <end position="374"/>
    </location>
</feature>
<reference evidence="2" key="1">
    <citation type="submission" date="2019-08" db="EMBL/GenBank/DDBJ databases">
        <authorList>
            <person name="Kucharzyk K."/>
            <person name="Murdoch R.W."/>
            <person name="Higgins S."/>
            <person name="Loffler F."/>
        </authorList>
    </citation>
    <scope>NUCLEOTIDE SEQUENCE</scope>
</reference>
<name>A0A644VAH2_9ZZZZ</name>
<protein>
    <submittedName>
        <fullName evidence="2">Uncharacterized protein</fullName>
    </submittedName>
</protein>
<dbReference type="AlphaFoldDB" id="A0A644VAH2"/>
<sequence length="374" mass="40214">MVLEHPLEPVQRLERGQHDVDLAAAEHQHAAVEAVHDAHQLGLEGGLRRFALQRGGDVGGGGLGLQVGLMRLFRHPVRPREAARIARDPDPGPVRHPAQPVGAYHAARRERQIGIREPRRAGHAGLEQDQVGRDLAAFGHHLRRLDPHHLVAEMGLDAALRHLLQDAVDRLLAKALAGAGRGAEEHQPELVAPALAAQQRVEDEEVFEHRPAAHRARLVRVRRHADRDGAALHRLQPHRDLLGGKDALAGDDRVLDAGQLADEAAAGGDQDLVGHDRAGVGLDHLLGGLHAGDRGLHVLHLVAREEGRERQAQRLGLAQPGRDPDRGGQVMQLLARRDDGDLGLDLLAAQFANGGEGGKARAENGNSGHVLDPG</sequence>
<organism evidence="2">
    <name type="scientific">bioreactor metagenome</name>
    <dbReference type="NCBI Taxonomy" id="1076179"/>
    <lineage>
        <taxon>unclassified sequences</taxon>
        <taxon>metagenomes</taxon>
        <taxon>ecological metagenomes</taxon>
    </lineage>
</organism>
<evidence type="ECO:0000256" key="1">
    <source>
        <dbReference type="SAM" id="MobiDB-lite"/>
    </source>
</evidence>